<keyword evidence="4" id="KW-1185">Reference proteome</keyword>
<dbReference type="Pfam" id="PF01764">
    <property type="entry name" value="Lipase_3"/>
    <property type="match status" value="1"/>
</dbReference>
<sequence>MIPSFPLEGIELGKLVLNSGLLESSWSKILVVNAATNPNQDSALAFQTFNEAKFTIVVFAAPPINRNVSASSTRLSKSQDQNPFPFLCSEKISEFSVHTRALELLTSAYNDLSNLKTELLKSENPVILTGAALGGAVASLFTLWLLETKAALVHRGVNMDDDIQPNP</sequence>
<dbReference type="InterPro" id="IPR029058">
    <property type="entry name" value="AB_hydrolase_fold"/>
</dbReference>
<reference evidence="4" key="1">
    <citation type="journal article" date="2015" name="Nat. Plants">
        <title>Genome expansion of Arabis alpina linked with retrotransposition and reduced symmetric DNA methylation.</title>
        <authorList>
            <person name="Willing E.M."/>
            <person name="Rawat V."/>
            <person name="Mandakova T."/>
            <person name="Maumus F."/>
            <person name="James G.V."/>
            <person name="Nordstroem K.J."/>
            <person name="Becker C."/>
            <person name="Warthmann N."/>
            <person name="Chica C."/>
            <person name="Szarzynska B."/>
            <person name="Zytnicki M."/>
            <person name="Albani M.C."/>
            <person name="Kiefer C."/>
            <person name="Bergonzi S."/>
            <person name="Castaings L."/>
            <person name="Mateos J.L."/>
            <person name="Berns M.C."/>
            <person name="Bujdoso N."/>
            <person name="Piofczyk T."/>
            <person name="de Lorenzo L."/>
            <person name="Barrero-Sicilia C."/>
            <person name="Mateos I."/>
            <person name="Piednoel M."/>
            <person name="Hagmann J."/>
            <person name="Chen-Min-Tao R."/>
            <person name="Iglesias-Fernandez R."/>
            <person name="Schuster S.C."/>
            <person name="Alonso-Blanco C."/>
            <person name="Roudier F."/>
            <person name="Carbonero P."/>
            <person name="Paz-Ares J."/>
            <person name="Davis S.J."/>
            <person name="Pecinka A."/>
            <person name="Quesneville H."/>
            <person name="Colot V."/>
            <person name="Lysak M.A."/>
            <person name="Weigel D."/>
            <person name="Coupland G."/>
            <person name="Schneeberger K."/>
        </authorList>
    </citation>
    <scope>NUCLEOTIDE SEQUENCE [LARGE SCALE GENOMIC DNA]</scope>
    <source>
        <strain evidence="4">cv. Pajares</strain>
    </source>
</reference>
<keyword evidence="1" id="KW-0378">Hydrolase</keyword>
<dbReference type="EMBL" id="KL975983">
    <property type="protein sequence ID" value="KFK23722.1"/>
    <property type="molecule type" value="Genomic_DNA"/>
</dbReference>
<dbReference type="OrthoDB" id="438440at2759"/>
<dbReference type="InterPro" id="IPR044603">
    <property type="entry name" value="SAG101-like"/>
</dbReference>
<gene>
    <name evidence="3" type="ORF">AALP_AAs72314U000300</name>
</gene>
<dbReference type="AlphaFoldDB" id="A0A087G1H0"/>
<evidence type="ECO:0000259" key="2">
    <source>
        <dbReference type="Pfam" id="PF01764"/>
    </source>
</evidence>
<dbReference type="GO" id="GO:0052689">
    <property type="term" value="F:carboxylic ester hydrolase activity"/>
    <property type="evidence" value="ECO:0007669"/>
    <property type="project" value="InterPro"/>
</dbReference>
<dbReference type="PANTHER" id="PTHR46898:SF3">
    <property type="entry name" value="FUNGAL LIPASE-LIKE DOMAIN-CONTAINING PROTEIN"/>
    <property type="match status" value="1"/>
</dbReference>
<dbReference type="Proteomes" id="UP000029120">
    <property type="component" value="Unassembled WGS sequence"/>
</dbReference>
<organism evidence="3 4">
    <name type="scientific">Arabis alpina</name>
    <name type="common">Alpine rock-cress</name>
    <dbReference type="NCBI Taxonomy" id="50452"/>
    <lineage>
        <taxon>Eukaryota</taxon>
        <taxon>Viridiplantae</taxon>
        <taxon>Streptophyta</taxon>
        <taxon>Embryophyta</taxon>
        <taxon>Tracheophyta</taxon>
        <taxon>Spermatophyta</taxon>
        <taxon>Magnoliopsida</taxon>
        <taxon>eudicotyledons</taxon>
        <taxon>Gunneridae</taxon>
        <taxon>Pentapetalae</taxon>
        <taxon>rosids</taxon>
        <taxon>malvids</taxon>
        <taxon>Brassicales</taxon>
        <taxon>Brassicaceae</taxon>
        <taxon>Arabideae</taxon>
        <taxon>Arabis</taxon>
    </lineage>
</organism>
<accession>A0A087G1H0</accession>
<name>A0A087G1H0_ARAAL</name>
<evidence type="ECO:0000313" key="3">
    <source>
        <dbReference type="EMBL" id="KFK23722.1"/>
    </source>
</evidence>
<dbReference type="InterPro" id="IPR002921">
    <property type="entry name" value="Fungal_lipase-type"/>
</dbReference>
<protein>
    <recommendedName>
        <fullName evidence="2">Fungal lipase-type domain-containing protein</fullName>
    </recommendedName>
</protein>
<proteinExistence type="predicted"/>
<dbReference type="PANTHER" id="PTHR46898">
    <property type="entry name" value="SENESCENCE-ASSOCIATED CARBOXYLESTERASE 101"/>
    <property type="match status" value="1"/>
</dbReference>
<dbReference type="Gene3D" id="3.40.50.1820">
    <property type="entry name" value="alpha/beta hydrolase"/>
    <property type="match status" value="1"/>
</dbReference>
<evidence type="ECO:0000313" key="4">
    <source>
        <dbReference type="Proteomes" id="UP000029120"/>
    </source>
</evidence>
<dbReference type="Gramene" id="KFK23722">
    <property type="protein sequence ID" value="KFK23722"/>
    <property type="gene ID" value="AALP_AAs72314U000300"/>
</dbReference>
<dbReference type="GO" id="GO:0006952">
    <property type="term" value="P:defense response"/>
    <property type="evidence" value="ECO:0007669"/>
    <property type="project" value="InterPro"/>
</dbReference>
<feature type="domain" description="Fungal lipase-type" evidence="2">
    <location>
        <begin position="90"/>
        <end position="150"/>
    </location>
</feature>
<evidence type="ECO:0000256" key="1">
    <source>
        <dbReference type="ARBA" id="ARBA00022801"/>
    </source>
</evidence>
<dbReference type="GO" id="GO:0006629">
    <property type="term" value="P:lipid metabolic process"/>
    <property type="evidence" value="ECO:0007669"/>
    <property type="project" value="InterPro"/>
</dbReference>